<comment type="caution">
    <text evidence="3">The sequence shown here is derived from an EMBL/GenBank/DDBJ whole genome shotgun (WGS) entry which is preliminary data.</text>
</comment>
<feature type="chain" id="PRO_5041932297" evidence="2">
    <location>
        <begin position="20"/>
        <end position="1044"/>
    </location>
</feature>
<name>A0AAD6D2Z5_9EURO</name>
<feature type="compositionally biased region" description="Low complexity" evidence="1">
    <location>
        <begin position="790"/>
        <end position="805"/>
    </location>
</feature>
<protein>
    <submittedName>
        <fullName evidence="3">Uncharacterized protein</fullName>
    </submittedName>
</protein>
<dbReference type="InterPro" id="IPR005197">
    <property type="entry name" value="Glyco_hydro_71"/>
</dbReference>
<dbReference type="Pfam" id="PF03659">
    <property type="entry name" value="Glyco_hydro_71"/>
    <property type="match status" value="1"/>
</dbReference>
<gene>
    <name evidence="3" type="ORF">N7494_002075</name>
</gene>
<reference evidence="3 4" key="1">
    <citation type="journal article" date="2023" name="IMA Fungus">
        <title>Comparative genomic study of the Penicillium genus elucidates a diverse pangenome and 15 lateral gene transfer events.</title>
        <authorList>
            <person name="Petersen C."/>
            <person name="Sorensen T."/>
            <person name="Nielsen M.R."/>
            <person name="Sondergaard T.E."/>
            <person name="Sorensen J.L."/>
            <person name="Fitzpatrick D.A."/>
            <person name="Frisvad J.C."/>
            <person name="Nielsen K.L."/>
        </authorList>
    </citation>
    <scope>NUCLEOTIDE SEQUENCE [LARGE SCALE GENOMIC DNA]</scope>
    <source>
        <strain evidence="3 4">IBT 35679</strain>
    </source>
</reference>
<evidence type="ECO:0000313" key="4">
    <source>
        <dbReference type="Proteomes" id="UP001220324"/>
    </source>
</evidence>
<keyword evidence="4" id="KW-1185">Reference proteome</keyword>
<organism evidence="3 4">
    <name type="scientific">Penicillium frequentans</name>
    <dbReference type="NCBI Taxonomy" id="3151616"/>
    <lineage>
        <taxon>Eukaryota</taxon>
        <taxon>Fungi</taxon>
        <taxon>Dikarya</taxon>
        <taxon>Ascomycota</taxon>
        <taxon>Pezizomycotina</taxon>
        <taxon>Eurotiomycetes</taxon>
        <taxon>Eurotiomycetidae</taxon>
        <taxon>Eurotiales</taxon>
        <taxon>Aspergillaceae</taxon>
        <taxon>Penicillium</taxon>
    </lineage>
</organism>
<dbReference type="Proteomes" id="UP001220324">
    <property type="component" value="Unassembled WGS sequence"/>
</dbReference>
<keyword evidence="2" id="KW-0732">Signal</keyword>
<dbReference type="EMBL" id="JAQIZZ010000002">
    <property type="protein sequence ID" value="KAJ5552697.1"/>
    <property type="molecule type" value="Genomic_DNA"/>
</dbReference>
<feature type="signal peptide" evidence="2">
    <location>
        <begin position="1"/>
        <end position="19"/>
    </location>
</feature>
<sequence>MTIFLAWIAVLLLACHAQAASVFAHFMVTNSGNYTSDDWENDMKLAQDAHIDAFALNAAYNDPVNGKAFAAAFSAADDVGFQLFFSFDYAGNGNWPKNDVINIINQYKGHSSYFQYKGQPFVSTFEGPGRADDWPSIKADTGCFFIPSWSSIGAKPAVETGVVDGLFSWAGWPWGPQDMDTYIDASYLQYLEGLPYMMPVSPWFFTNLPGYKKNWMWRGDHLWHDRWQEVLYVQPEFVEIISWNDYGESHYIGPLYDKAMEAFQIGEAPFNYVTDMPHDGWRETLPFWIDMYKSGSAEVTEEKIVAWYRTSPAAACGSGGTSGNTASQLQIEFPPDEMAQDRIFFSAVLGSFSGAVVSIGGSAQGVGWSIVPDDDVGIYHGSVPFDGRTGPVSVSLQRDNKIIATITGESISAGCPHGIQNWNAWVGSASAGDKVSARPNLLLSEQTCANGTGAYNFAGLCEFACTQGYCPLGACTCTKMGVGHVKPNSTGVVGYPIEGEGASYSGLCSFDCNLGFCPPSACGTTEVPLSTPSVSPFLPPACTSGTGDGNLAGLCDFSCTHGFCPMNACTCTGQGAVNVMDPTTPDVAGEAAPGQDPTTYGPLCEYTCARGYCPEGACVAGSSSSGSGSGSGSGDGDVYVDPIVWEDTSPIIQCQPPCSLILPPKPLQSPETINIPTFPAPIPRSQQTTRTTTNNDGSTTSYVGYSTTTTTVYLTFPQMVINEIPVWGVSINASQTTTSTLEMTSSIDLPGMVVILPPLQSAPTPTSTTTTIYPPPYPWTQESKDTNLNTGTTTWTPGSASPSATKGSKGTGHKSWVAAAGGGGGSDGNEDEDECSTRTAQICSTVCVAGSSCDFDCTTTTGCTATASSTKIVGTPAPGVGITMEEWATVTEDPDAITSIAISLDSVLASKYGSLTVLEGPSATPTGPAPSNGATLGEVQIFYLEDSNAGDGEWNIWEGYQTGLSPGGTGCPEGNPPDSTIKDGAYDGMGDGQSGIKAFGATCTYKGTNLPIGDEGKEVGKLVCDKYRDATCYAGFGDEGDYTS</sequence>
<dbReference type="GO" id="GO:0051118">
    <property type="term" value="F:glucan endo-1,3-alpha-glucosidase activity"/>
    <property type="evidence" value="ECO:0007669"/>
    <property type="project" value="InterPro"/>
</dbReference>
<evidence type="ECO:0000256" key="2">
    <source>
        <dbReference type="SAM" id="SignalP"/>
    </source>
</evidence>
<accession>A0AAD6D2Z5</accession>
<dbReference type="PANTHER" id="PTHR43173:SF33">
    <property type="entry name" value="ASCUS WALL ENDO-1,3-ALPHA-GLUCANASE-RELATED"/>
    <property type="match status" value="1"/>
</dbReference>
<dbReference type="CDD" id="cd11577">
    <property type="entry name" value="GH71"/>
    <property type="match status" value="1"/>
</dbReference>
<dbReference type="PANTHER" id="PTHR43173">
    <property type="entry name" value="ABC1 FAMILY PROTEIN"/>
    <property type="match status" value="1"/>
</dbReference>
<dbReference type="AlphaFoldDB" id="A0AAD6D2Z5"/>
<feature type="region of interest" description="Disordered" evidence="1">
    <location>
        <begin position="678"/>
        <end position="697"/>
    </location>
</feature>
<evidence type="ECO:0000313" key="3">
    <source>
        <dbReference type="EMBL" id="KAJ5552697.1"/>
    </source>
</evidence>
<feature type="compositionally biased region" description="Low complexity" evidence="1">
    <location>
        <begin position="684"/>
        <end position="697"/>
    </location>
</feature>
<dbReference type="Gene3D" id="3.20.20.80">
    <property type="entry name" value="Glycosidases"/>
    <property type="match status" value="1"/>
</dbReference>
<dbReference type="InterPro" id="IPR051130">
    <property type="entry name" value="Mito_struct-func_regulator"/>
</dbReference>
<feature type="compositionally biased region" description="Low complexity" evidence="1">
    <location>
        <begin position="761"/>
        <end position="772"/>
    </location>
</feature>
<feature type="region of interest" description="Disordered" evidence="1">
    <location>
        <begin position="761"/>
        <end position="831"/>
    </location>
</feature>
<proteinExistence type="predicted"/>
<evidence type="ECO:0000256" key="1">
    <source>
        <dbReference type="SAM" id="MobiDB-lite"/>
    </source>
</evidence>